<dbReference type="InterPro" id="IPR010921">
    <property type="entry name" value="Trp_repressor/repl_initiator"/>
</dbReference>
<accession>E7RZL9</accession>
<feature type="compositionally biased region" description="Gly residues" evidence="12">
    <location>
        <begin position="176"/>
        <end position="188"/>
    </location>
</feature>
<sequence length="592" mass="64328">MQEQWDACSAAIAARMPEQAYKTWIKPLAFLEFSADDCLIRLGAATQIKADIVRNQYQNLIQEVLRDVIDPAMRVEIGVAPRAASAAPVAGAGAGAATHAGPSSFASAGPTHPGSMSHGVQPPAPHGGGQGNVPAGMGNVAAGAGSYQGGMASPHGAGAFQPQAHVPQQTHERPGHGPGYGGSQGWSDGGAEHAGHPGFEARHALEAPDVLDDGTGDYLDDGSDPEGPGDDGSTNAPARSFGGLGGQMPNERSRLNPGLTFAAFVNGKANDLARAAALQVADRPGSAYNPLFIHGGVGLGKTHLMQAVGNAIQQRESRAIIRYISSNQFVQDLIQAIRRNAIDRFKHYYQSLDVLLIDDIQFLSDKQRSQEEFFHVFETMTINQRQIVITCDTYPKELKGIDDRLISRLNSGLIVAIEPPELEMRVAILQRKAEQARIRLPDDVAYFIAKNIRRNVRELEGALQRAIHYASFRSSPLTLELVKEALKDLISFNRGQISIDFIQKTVAEYYKIKQADMYSKRKPAKIALPRQIAMYLAKELTQKSLPEIGDAFGGKDHTTVLYAVRKITELRAHDEDLNKQIHVLDQTLREYL</sequence>
<comment type="similarity">
    <text evidence="1 8 11">Belongs to the DnaA family.</text>
</comment>
<dbReference type="CDD" id="cd00009">
    <property type="entry name" value="AAA"/>
    <property type="match status" value="1"/>
</dbReference>
<organism evidence="15 16">
    <name type="scientific">Lautropia mirabilis ATCC 51599</name>
    <dbReference type="NCBI Taxonomy" id="887898"/>
    <lineage>
        <taxon>Bacteria</taxon>
        <taxon>Pseudomonadati</taxon>
        <taxon>Pseudomonadota</taxon>
        <taxon>Betaproteobacteria</taxon>
        <taxon>Burkholderiales</taxon>
        <taxon>Burkholderiaceae</taxon>
        <taxon>Lautropia</taxon>
    </lineage>
</organism>
<dbReference type="InterPro" id="IPR013317">
    <property type="entry name" value="DnaA_dom"/>
</dbReference>
<feature type="region of interest" description="Disordered" evidence="12">
    <location>
        <begin position="210"/>
        <end position="253"/>
    </location>
</feature>
<evidence type="ECO:0000259" key="13">
    <source>
        <dbReference type="SMART" id="SM00382"/>
    </source>
</evidence>
<dbReference type="CDD" id="cd06571">
    <property type="entry name" value="Bac_DnaA_C"/>
    <property type="match status" value="1"/>
</dbReference>
<dbReference type="HOGENOM" id="CLU_026910_0_1_4"/>
<feature type="region of interest" description="Domain IV, binds dsDNA" evidence="8">
    <location>
        <begin position="471"/>
        <end position="592"/>
    </location>
</feature>
<comment type="caution">
    <text evidence="15">The sequence shown here is derived from an EMBL/GenBank/DDBJ whole genome shotgun (WGS) entry which is preliminary data.</text>
</comment>
<feature type="domain" description="AAA+ ATPase" evidence="13">
    <location>
        <begin position="287"/>
        <end position="421"/>
    </location>
</feature>
<feature type="region of interest" description="Disordered" evidence="12">
    <location>
        <begin position="93"/>
        <end position="197"/>
    </location>
</feature>
<evidence type="ECO:0000256" key="11">
    <source>
        <dbReference type="RuleBase" id="RU004227"/>
    </source>
</evidence>
<dbReference type="Gene3D" id="3.40.50.300">
    <property type="entry name" value="P-loop containing nucleotide triphosphate hydrolases"/>
    <property type="match status" value="1"/>
</dbReference>
<keyword evidence="4 8" id="KW-0547">Nucleotide-binding</keyword>
<comment type="caution">
    <text evidence="8">Lacks conserved residue(s) required for the propagation of feature annotation.</text>
</comment>
<dbReference type="eggNOG" id="COG0593">
    <property type="taxonomic scope" value="Bacteria"/>
</dbReference>
<dbReference type="PANTHER" id="PTHR30050">
    <property type="entry name" value="CHROMOSOMAL REPLICATION INITIATOR PROTEIN DNAA"/>
    <property type="match status" value="1"/>
</dbReference>
<evidence type="ECO:0000256" key="3">
    <source>
        <dbReference type="ARBA" id="ARBA00022705"/>
    </source>
</evidence>
<feature type="binding site" evidence="8">
    <location>
        <position position="302"/>
    </location>
    <ligand>
        <name>ATP</name>
        <dbReference type="ChEBI" id="CHEBI:30616"/>
    </ligand>
</feature>
<evidence type="ECO:0000256" key="8">
    <source>
        <dbReference type="HAMAP-Rule" id="MF_00377"/>
    </source>
</evidence>
<dbReference type="EMBL" id="AEQP01000022">
    <property type="protein sequence ID" value="EFV94013.1"/>
    <property type="molecule type" value="Genomic_DNA"/>
</dbReference>
<dbReference type="Pfam" id="PF11638">
    <property type="entry name" value="DnaA_N"/>
    <property type="match status" value="1"/>
</dbReference>
<evidence type="ECO:0000313" key="15">
    <source>
        <dbReference type="EMBL" id="EFV94013.1"/>
    </source>
</evidence>
<dbReference type="Gene3D" id="1.10.8.60">
    <property type="match status" value="1"/>
</dbReference>
<dbReference type="GO" id="GO:0006270">
    <property type="term" value="P:DNA replication initiation"/>
    <property type="evidence" value="ECO:0007669"/>
    <property type="project" value="UniProtKB-UniRule"/>
</dbReference>
<dbReference type="GO" id="GO:0005737">
    <property type="term" value="C:cytoplasm"/>
    <property type="evidence" value="ECO:0007669"/>
    <property type="project" value="UniProtKB-SubCell"/>
</dbReference>
<dbReference type="PANTHER" id="PTHR30050:SF2">
    <property type="entry name" value="CHROMOSOMAL REPLICATION INITIATOR PROTEIN DNAA"/>
    <property type="match status" value="1"/>
</dbReference>
<dbReference type="SMART" id="SM00382">
    <property type="entry name" value="AAA"/>
    <property type="match status" value="1"/>
</dbReference>
<dbReference type="Gene3D" id="1.10.1750.10">
    <property type="match status" value="1"/>
</dbReference>
<dbReference type="GO" id="GO:0008289">
    <property type="term" value="F:lipid binding"/>
    <property type="evidence" value="ECO:0007669"/>
    <property type="project" value="UniProtKB-KW"/>
</dbReference>
<evidence type="ECO:0000256" key="7">
    <source>
        <dbReference type="ARBA" id="ARBA00023125"/>
    </source>
</evidence>
<feature type="domain" description="Chromosomal replication initiator DnaA C-terminal" evidence="14">
    <location>
        <begin position="498"/>
        <end position="567"/>
    </location>
</feature>
<feature type="binding site" evidence="8">
    <location>
        <position position="298"/>
    </location>
    <ligand>
        <name>ATP</name>
        <dbReference type="ChEBI" id="CHEBI:30616"/>
    </ligand>
</feature>
<proteinExistence type="inferred from homology"/>
<dbReference type="Proteomes" id="UP000011021">
    <property type="component" value="Unassembled WGS sequence"/>
</dbReference>
<keyword evidence="6 8" id="KW-0446">Lipid-binding</keyword>
<reference evidence="15 16" key="1">
    <citation type="submission" date="2010-12" db="EMBL/GenBank/DDBJ databases">
        <authorList>
            <person name="Muzny D."/>
            <person name="Qin X."/>
            <person name="Deng J."/>
            <person name="Jiang H."/>
            <person name="Liu Y."/>
            <person name="Qu J."/>
            <person name="Song X.-Z."/>
            <person name="Zhang L."/>
            <person name="Thornton R."/>
            <person name="Coyle M."/>
            <person name="Francisco L."/>
            <person name="Jackson L."/>
            <person name="Javaid M."/>
            <person name="Korchina V."/>
            <person name="Kovar C."/>
            <person name="Mata R."/>
            <person name="Mathew T."/>
            <person name="Ngo R."/>
            <person name="Nguyen L."/>
            <person name="Nguyen N."/>
            <person name="Okwuonu G."/>
            <person name="Ongeri F."/>
            <person name="Pham C."/>
            <person name="Simmons D."/>
            <person name="Wilczek-Boney K."/>
            <person name="Hale W."/>
            <person name="Jakkamsetti A."/>
            <person name="Pham P."/>
            <person name="Ruth R."/>
            <person name="San Lucas F."/>
            <person name="Warren J."/>
            <person name="Zhang J."/>
            <person name="Zhao Z."/>
            <person name="Zhou C."/>
            <person name="Zhu D."/>
            <person name="Lee S."/>
            <person name="Bess C."/>
            <person name="Blankenburg K."/>
            <person name="Forbes L."/>
            <person name="Fu Q."/>
            <person name="Gubbala S."/>
            <person name="Hirani K."/>
            <person name="Jayaseelan J.C."/>
            <person name="Lara F."/>
            <person name="Munidasa M."/>
            <person name="Palculict T."/>
            <person name="Patil S."/>
            <person name="Pu L.-L."/>
            <person name="Saada N."/>
            <person name="Tang L."/>
            <person name="Weissenberger G."/>
            <person name="Zhu Y."/>
            <person name="Hemphill L."/>
            <person name="Shang Y."/>
            <person name="Youmans B."/>
            <person name="Ayvaz T."/>
            <person name="Ross M."/>
            <person name="Santibanez J."/>
            <person name="Aqrawi P."/>
            <person name="Gross S."/>
            <person name="Joshi V."/>
            <person name="Fowler G."/>
            <person name="Nazareth L."/>
            <person name="Reid J."/>
            <person name="Worley K."/>
            <person name="Petrosino J."/>
            <person name="Highlander S."/>
            <person name="Gibbs R."/>
        </authorList>
    </citation>
    <scope>NUCLEOTIDE SEQUENCE [LARGE SCALE GENOMIC DNA]</scope>
    <source>
        <strain evidence="15 16">ATCC 51599</strain>
    </source>
</reference>
<dbReference type="PROSITE" id="PS01008">
    <property type="entry name" value="DNAA"/>
    <property type="match status" value="1"/>
</dbReference>
<feature type="compositionally biased region" description="Low complexity" evidence="12">
    <location>
        <begin position="93"/>
        <end position="104"/>
    </location>
</feature>
<dbReference type="InterPro" id="IPR020591">
    <property type="entry name" value="Chromosome_initiator_DnaA-like"/>
</dbReference>
<evidence type="ECO:0000256" key="6">
    <source>
        <dbReference type="ARBA" id="ARBA00023121"/>
    </source>
</evidence>
<name>E7RZL9_9BURK</name>
<dbReference type="GO" id="GO:0006275">
    <property type="term" value="P:regulation of DNA replication"/>
    <property type="evidence" value="ECO:0007669"/>
    <property type="project" value="UniProtKB-UniRule"/>
</dbReference>
<evidence type="ECO:0000256" key="2">
    <source>
        <dbReference type="ARBA" id="ARBA00022490"/>
    </source>
</evidence>
<keyword evidence="2 8" id="KW-0963">Cytoplasm</keyword>
<comment type="subunit">
    <text evidence="8">Oligomerizes as a right-handed, spiral filament on DNA at oriC.</text>
</comment>
<feature type="binding site" evidence="8">
    <location>
        <position position="301"/>
    </location>
    <ligand>
        <name>ATP</name>
        <dbReference type="ChEBI" id="CHEBI:30616"/>
    </ligand>
</feature>
<comment type="domain">
    <text evidence="8">Domain I is involved in oligomerization and binding regulators, domain II is flexibile and of varying length in different bacteria, domain III forms the AAA+ region, while domain IV binds dsDNA.</text>
</comment>
<dbReference type="InterPro" id="IPR024633">
    <property type="entry name" value="DnaA_N_dom"/>
</dbReference>
<evidence type="ECO:0000256" key="4">
    <source>
        <dbReference type="ARBA" id="ARBA00022741"/>
    </source>
</evidence>
<comment type="subcellular location">
    <subcellularLocation>
        <location evidence="8">Cytoplasm</location>
    </subcellularLocation>
</comment>
<dbReference type="SUPFAM" id="SSF52540">
    <property type="entry name" value="P-loop containing nucleoside triphosphate hydrolases"/>
    <property type="match status" value="1"/>
</dbReference>
<dbReference type="PRINTS" id="PR00051">
    <property type="entry name" value="DNAA"/>
</dbReference>
<dbReference type="InterPro" id="IPR027417">
    <property type="entry name" value="P-loop_NTPase"/>
</dbReference>
<keyword evidence="16" id="KW-1185">Reference proteome</keyword>
<dbReference type="FunFam" id="3.40.50.300:FF:000668">
    <property type="entry name" value="Chromosomal replication initiator protein DnaA"/>
    <property type="match status" value="1"/>
</dbReference>
<dbReference type="GO" id="GO:0005524">
    <property type="term" value="F:ATP binding"/>
    <property type="evidence" value="ECO:0007669"/>
    <property type="project" value="UniProtKB-UniRule"/>
</dbReference>
<evidence type="ECO:0000256" key="5">
    <source>
        <dbReference type="ARBA" id="ARBA00022840"/>
    </source>
</evidence>
<dbReference type="Gene3D" id="3.30.300.180">
    <property type="match status" value="1"/>
</dbReference>
<keyword evidence="3 8" id="KW-0235">DNA replication</keyword>
<keyword evidence="5 8" id="KW-0067">ATP-binding</keyword>
<evidence type="ECO:0000256" key="10">
    <source>
        <dbReference type="RuleBase" id="RU000577"/>
    </source>
</evidence>
<evidence type="ECO:0000313" key="16">
    <source>
        <dbReference type="Proteomes" id="UP000011021"/>
    </source>
</evidence>
<dbReference type="SUPFAM" id="SSF48295">
    <property type="entry name" value="TrpR-like"/>
    <property type="match status" value="1"/>
</dbReference>
<protein>
    <recommendedName>
        <fullName evidence="8 9">Chromosomal replication initiator protein DnaA</fullName>
    </recommendedName>
</protein>
<dbReference type="FunFam" id="1.10.8.60:FF:000003">
    <property type="entry name" value="Chromosomal replication initiator protein DnaA"/>
    <property type="match status" value="1"/>
</dbReference>
<dbReference type="AlphaFoldDB" id="E7RZL9"/>
<feature type="compositionally biased region" description="Acidic residues" evidence="12">
    <location>
        <begin position="210"/>
        <end position="229"/>
    </location>
</feature>
<dbReference type="STRING" id="887898.HMPREF0551_2128"/>
<comment type="function">
    <text evidence="8 10">Plays an essential role in the initiation and regulation of chromosomal replication. ATP-DnaA binds to the origin of replication (oriC) to initiate formation of the DNA replication initiation complex once per cell cycle. Binds the DnaA box (a 9 base pair repeat at the origin) and separates the double-stranded (ds)DNA. Forms a right-handed helical filament on oriC DNA; dsDNA binds to the exterior of the filament while single-stranded (ss)DNA is stabiized in the filament's interior. The ATP-DnaA-oriC complex binds and stabilizes one strand of the AT-rich DNA unwinding element (DUE), permitting loading of DNA polymerase. After initiation quickly degrades to an ADP-DnaA complex that is not apt for DNA replication. Binds acidic phospholipids.</text>
</comment>
<gene>
    <name evidence="8 15" type="primary">dnaA</name>
    <name evidence="15" type="ORF">HMPREF0551_2128</name>
</gene>
<dbReference type="InterPro" id="IPR003593">
    <property type="entry name" value="AAA+_ATPase"/>
</dbReference>
<dbReference type="HAMAP" id="MF_00377">
    <property type="entry name" value="DnaA_bact"/>
    <property type="match status" value="1"/>
</dbReference>
<dbReference type="Pfam" id="PF08299">
    <property type="entry name" value="Bac_DnaA_C"/>
    <property type="match status" value="1"/>
</dbReference>
<dbReference type="SMART" id="SM00760">
    <property type="entry name" value="Bac_DnaA_C"/>
    <property type="match status" value="1"/>
</dbReference>
<feature type="binding site" evidence="8">
    <location>
        <position position="300"/>
    </location>
    <ligand>
        <name>ATP</name>
        <dbReference type="ChEBI" id="CHEBI:30616"/>
    </ligand>
</feature>
<dbReference type="GO" id="GO:0003688">
    <property type="term" value="F:DNA replication origin binding"/>
    <property type="evidence" value="ECO:0007669"/>
    <property type="project" value="UniProtKB-UniRule"/>
</dbReference>
<dbReference type="GO" id="GO:0005886">
    <property type="term" value="C:plasma membrane"/>
    <property type="evidence" value="ECO:0007669"/>
    <property type="project" value="TreeGrafter"/>
</dbReference>
<dbReference type="InterPro" id="IPR038454">
    <property type="entry name" value="DnaA_N_sf"/>
</dbReference>
<evidence type="ECO:0000256" key="1">
    <source>
        <dbReference type="ARBA" id="ARBA00006583"/>
    </source>
</evidence>
<dbReference type="Pfam" id="PF00308">
    <property type="entry name" value="Bac_DnaA"/>
    <property type="match status" value="1"/>
</dbReference>
<feature type="region of interest" description="Domain III, AAA+ region" evidence="8">
    <location>
        <begin position="254"/>
        <end position="470"/>
    </location>
</feature>
<dbReference type="NCBIfam" id="TIGR00362">
    <property type="entry name" value="DnaA"/>
    <property type="match status" value="1"/>
</dbReference>
<evidence type="ECO:0000256" key="12">
    <source>
        <dbReference type="SAM" id="MobiDB-lite"/>
    </source>
</evidence>
<feature type="region of interest" description="Domain I, interacts with DnaA modulators" evidence="8">
    <location>
        <begin position="1"/>
        <end position="192"/>
    </location>
</feature>
<dbReference type="InterPro" id="IPR013159">
    <property type="entry name" value="DnaA_C"/>
</dbReference>
<dbReference type="RefSeq" id="WP_005674520.1">
    <property type="nucleotide sequence ID" value="NZ_CP146288.1"/>
</dbReference>
<dbReference type="InterPro" id="IPR018312">
    <property type="entry name" value="Chromosome_initiator_DnaA_CS"/>
</dbReference>
<evidence type="ECO:0000259" key="14">
    <source>
        <dbReference type="SMART" id="SM00760"/>
    </source>
</evidence>
<dbReference type="InterPro" id="IPR001957">
    <property type="entry name" value="Chromosome_initiator_DnaA"/>
</dbReference>
<evidence type="ECO:0000256" key="9">
    <source>
        <dbReference type="NCBIfam" id="TIGR00362"/>
    </source>
</evidence>
<keyword evidence="7 8" id="KW-0238">DNA-binding</keyword>